<accession>A0A1H0HLD9</accession>
<sequence length="1161" mass="125489">MRLEFVGDGSAKFWEGELNGCAVTVRWGRIGTAGQSQVKEFATTDAAQAHLDKVAADKVRKGYQEAGAELAPVVAAVPVAPAEPAAIRDENTFVPPSALGRGVHLRRGDGRGARALVRGASETIRELLKEQQSHVSFMLRHLGEDATAAYPVYVDGAPDPLGGGAVLVSLAACRRYLDETKVPLVADAWLAEHGVVFATSALMEAAGLQGDHNAMGWPHGCIEAAGRVRAALATATDEEYTAAVSLLAGKHQHWQPIVAAFIAPTETALVEAVLRDAPKWDARRLGWQPLMVSAISTREQFDSLLPLHSWHISRSPKTLATLVETLRGDVVAEVVEWSREAPSEERRKYLAQLAEIPTDEAFGALLGQVGEKYVAPVLMAAMKRYPLRALRMLAAEASPAAAALLRGHLLAHPHLVDQVVELPDGARQSAEAMLEGTKRLPDATDLPSLLVTPPWTTKRVVVKPLVVAGLSVPDELRDTVFDWLPGERESWTETPLEYTPFHDLTGWESVIHKYKSGTLHVSEQYLFAQGPPELTAPLLRDWQPGWLYGLDEWGRRIAAGYGRDGVEFLLRNTSGNPAAVARLLVPARDPAVAAAMAQWLVTAKSVRPAARAWFARHGPRAVPLLVPDAVGVPAGRRGYAEAALRLIAGSAGVDAVVEAAAVFGAEAVAAVRAVLAVDPLTVLPARLPVIGDWADPLLLPQIRSRAGDTGLPIAATRHVLTILSLGKAGEPYAGVEILRAWADPASLAEFVWGLFRQWQQVEMPPKDGWVMTALGLFGDDDTVRSLAPVIRIWPGEGRHQLAVTGLDVLAEIGTDVALMHLNGIANKVKFKGLKTKAQEKISEVAANLGLSADELADRLVPDFGLDAEGALVIDYGPRRFTVGFDEHLKPFVRDADGKQRKDLPKPGAKDDPDIADAAHKRFAALKKDVRTVAADQIIRLEKAMTARRRWTGAQFHELFVAHPLLWHVSRRLVWGVYEDGALVGGFRLAEDRTLADVEDDTISLADDAVVGIAHPVDLGSAATAWSEVFADYEILQPFAQLGRPVYSADVPLEKFVGVTVTTGKVLGLIRRGWERGEPQDAGVEVWISKPLPDNQTAVINLDPGIAVGALDVFPEQKLESVWLNPGRGGDWSRNGRVLPLEDLDPITVSELIADLMELTEL</sequence>
<dbReference type="AlphaFoldDB" id="A0A1H0HLD9"/>
<dbReference type="Pfam" id="PF13569">
    <property type="entry name" value="DUF4132"/>
    <property type="match status" value="1"/>
</dbReference>
<dbReference type="PROSITE" id="PS51977">
    <property type="entry name" value="WGR"/>
    <property type="match status" value="1"/>
</dbReference>
<dbReference type="InterPro" id="IPR025406">
    <property type="entry name" value="DUF4132"/>
</dbReference>
<dbReference type="EMBL" id="FNJB01000002">
    <property type="protein sequence ID" value="SDO19843.1"/>
    <property type="molecule type" value="Genomic_DNA"/>
</dbReference>
<dbReference type="RefSeq" id="WP_166657840.1">
    <property type="nucleotide sequence ID" value="NZ_FNDV01000001.1"/>
</dbReference>
<dbReference type="Proteomes" id="UP000199651">
    <property type="component" value="Unassembled WGS sequence"/>
</dbReference>
<evidence type="ECO:0000313" key="3">
    <source>
        <dbReference type="Proteomes" id="UP000199651"/>
    </source>
</evidence>
<dbReference type="CDD" id="cd07996">
    <property type="entry name" value="WGR_MMR_like"/>
    <property type="match status" value="1"/>
</dbReference>
<protein>
    <submittedName>
        <fullName evidence="2">WGR domain-containing protein</fullName>
    </submittedName>
</protein>
<dbReference type="SUPFAM" id="SSF142921">
    <property type="entry name" value="WGR domain-like"/>
    <property type="match status" value="1"/>
</dbReference>
<dbReference type="STRING" id="504798.SAMN05421871_101144"/>
<organism evidence="2 3">
    <name type="scientific">Actinokineospora alba</name>
    <dbReference type="NCBI Taxonomy" id="504798"/>
    <lineage>
        <taxon>Bacteria</taxon>
        <taxon>Bacillati</taxon>
        <taxon>Actinomycetota</taxon>
        <taxon>Actinomycetes</taxon>
        <taxon>Pseudonocardiales</taxon>
        <taxon>Pseudonocardiaceae</taxon>
        <taxon>Actinokineospora</taxon>
    </lineage>
</organism>
<dbReference type="InterPro" id="IPR049809">
    <property type="entry name" value="YehF/YfeS-like_WGR"/>
</dbReference>
<name>A0A1H0HLD9_9PSEU</name>
<proteinExistence type="predicted"/>
<dbReference type="SMART" id="SM00773">
    <property type="entry name" value="WGR"/>
    <property type="match status" value="1"/>
</dbReference>
<reference evidence="3" key="1">
    <citation type="submission" date="2016-10" db="EMBL/GenBank/DDBJ databases">
        <authorList>
            <person name="Varghese N."/>
            <person name="Submissions S."/>
        </authorList>
    </citation>
    <scope>NUCLEOTIDE SEQUENCE [LARGE SCALE GENOMIC DNA]</scope>
    <source>
        <strain evidence="3">IBRC-M 10655</strain>
    </source>
</reference>
<evidence type="ECO:0000259" key="1">
    <source>
        <dbReference type="PROSITE" id="PS51977"/>
    </source>
</evidence>
<dbReference type="InterPro" id="IPR008893">
    <property type="entry name" value="WGR_domain"/>
</dbReference>
<dbReference type="Gene3D" id="2.20.140.10">
    <property type="entry name" value="WGR domain"/>
    <property type="match status" value="1"/>
</dbReference>
<dbReference type="InterPro" id="IPR036930">
    <property type="entry name" value="WGR_dom_sf"/>
</dbReference>
<evidence type="ECO:0000313" key="2">
    <source>
        <dbReference type="EMBL" id="SDO19843.1"/>
    </source>
</evidence>
<gene>
    <name evidence="2" type="ORF">SAMN05192558_102159</name>
</gene>
<dbReference type="Pfam" id="PF05406">
    <property type="entry name" value="WGR"/>
    <property type="match status" value="1"/>
</dbReference>
<keyword evidence="3" id="KW-1185">Reference proteome</keyword>
<feature type="domain" description="WGR" evidence="1">
    <location>
        <begin position="1"/>
        <end position="77"/>
    </location>
</feature>